<reference evidence="2 3" key="1">
    <citation type="submission" date="2014-01" db="EMBL/GenBank/DDBJ databases">
        <authorList>
            <person name="Dobos K."/>
            <person name="Lenaerts A."/>
            <person name="Ordway D."/>
            <person name="DeGroote M.A."/>
            <person name="Parker T."/>
            <person name="Sizemore C."/>
            <person name="Tallon L.J."/>
            <person name="Sadzewicz L.K."/>
            <person name="Sengamalay N."/>
            <person name="Fraser C.M."/>
            <person name="Hine E."/>
            <person name="Shefchek K.A."/>
            <person name="Das S.P."/>
            <person name="Tettelin H."/>
        </authorList>
    </citation>
    <scope>NUCLEOTIDE SEQUENCE [LARGE SCALE GENOMIC DNA]</scope>
    <source>
        <strain evidence="2 3">Harvey</strain>
    </source>
</reference>
<comment type="caution">
    <text evidence="2">The sequence shown here is derived from an EMBL/GenBank/DDBJ whole genome shotgun (WGS) entry which is preliminary data.</text>
</comment>
<organism evidence="2 3">
    <name type="scientific">Mycobacterium ulcerans str. Harvey</name>
    <dbReference type="NCBI Taxonomy" id="1299332"/>
    <lineage>
        <taxon>Bacteria</taxon>
        <taxon>Bacillati</taxon>
        <taxon>Actinomycetota</taxon>
        <taxon>Actinomycetes</taxon>
        <taxon>Mycobacteriales</taxon>
        <taxon>Mycobacteriaceae</taxon>
        <taxon>Mycobacterium</taxon>
        <taxon>Mycobacterium ulcerans group</taxon>
    </lineage>
</organism>
<dbReference type="EMBL" id="JAOL01000155">
    <property type="protein sequence ID" value="EUA87798.1"/>
    <property type="molecule type" value="Genomic_DNA"/>
</dbReference>
<evidence type="ECO:0000256" key="1">
    <source>
        <dbReference type="SAM" id="MobiDB-lite"/>
    </source>
</evidence>
<protein>
    <submittedName>
        <fullName evidence="2">Uncharacterized protein</fullName>
    </submittedName>
</protein>
<dbReference type="Proteomes" id="UP000020681">
    <property type="component" value="Unassembled WGS sequence"/>
</dbReference>
<accession>A0ABP3A8Q8</accession>
<gene>
    <name evidence="2" type="ORF">I551_5723</name>
</gene>
<keyword evidence="3" id="KW-1185">Reference proteome</keyword>
<name>A0ABP3A8Q8_MYCUL</name>
<proteinExistence type="predicted"/>
<feature type="region of interest" description="Disordered" evidence="1">
    <location>
        <begin position="15"/>
        <end position="49"/>
    </location>
</feature>
<sequence length="62" mass="6812">MHSAELELGAKLAAQQAAENKLTDDQAALDAAKGQLPRSRPRSTRSPRPLTWVVAPTVWTRF</sequence>
<evidence type="ECO:0000313" key="2">
    <source>
        <dbReference type="EMBL" id="EUA87798.1"/>
    </source>
</evidence>
<evidence type="ECO:0000313" key="3">
    <source>
        <dbReference type="Proteomes" id="UP000020681"/>
    </source>
</evidence>